<dbReference type="RefSeq" id="WP_394846619.1">
    <property type="nucleotide sequence ID" value="NZ_CP089982.1"/>
</dbReference>
<sequence length="293" mass="32032">MMGEVVHAPLDTDVAIETPEHIVFRHRVAGPARRGLAYLIDVFVCYFTLFVVGIVVLLASGAGDIVDRMQHAPQTTTGMGVGLMLVLLFVVQWVYFVVWETWKGTSLGKMALGLRVVTTTGRPIGFGGAALRNILRGADVLPIGYLVGVVSMLLTSRFQRLGDLTANTMVVMVDRARATAPVRLWPPAEPYELASIPERVMLDAEERTAIELFLRRRGTLGPAREEELASMMMEPLVRRHGIHPPHPGVHGGPPPPRPSRLLALLYERAANAGRGEAPTSSRHEAAGGRLSWR</sequence>
<dbReference type="PANTHER" id="PTHR38480">
    <property type="entry name" value="SLR0254 PROTEIN"/>
    <property type="match status" value="1"/>
</dbReference>
<evidence type="ECO:0000256" key="3">
    <source>
        <dbReference type="ARBA" id="ARBA00022989"/>
    </source>
</evidence>
<feature type="domain" description="RDD" evidence="7">
    <location>
        <begin position="28"/>
        <end position="167"/>
    </location>
</feature>
<name>A0ABZ2KI26_9BACT</name>
<reference evidence="8 9" key="1">
    <citation type="submission" date="2021-12" db="EMBL/GenBank/DDBJ databases">
        <title>Discovery of the Pendulisporaceae a myxobacterial family with distinct sporulation behavior and unique specialized metabolism.</title>
        <authorList>
            <person name="Garcia R."/>
            <person name="Popoff A."/>
            <person name="Bader C.D."/>
            <person name="Loehr J."/>
            <person name="Walesch S."/>
            <person name="Walt C."/>
            <person name="Boldt J."/>
            <person name="Bunk B."/>
            <person name="Haeckl F.J.F.P.J."/>
            <person name="Gunesch A.P."/>
            <person name="Birkelbach J."/>
            <person name="Nuebel U."/>
            <person name="Pietschmann T."/>
            <person name="Bach T."/>
            <person name="Mueller R."/>
        </authorList>
    </citation>
    <scope>NUCLEOTIDE SEQUENCE [LARGE SCALE GENOMIC DNA]</scope>
    <source>
        <strain evidence="8 9">MSr12523</strain>
    </source>
</reference>
<keyword evidence="9" id="KW-1185">Reference proteome</keyword>
<comment type="subcellular location">
    <subcellularLocation>
        <location evidence="1">Membrane</location>
        <topology evidence="1">Multi-pass membrane protein</topology>
    </subcellularLocation>
</comment>
<protein>
    <submittedName>
        <fullName evidence="8">RDD family protein</fullName>
    </submittedName>
</protein>
<dbReference type="Pfam" id="PF06271">
    <property type="entry name" value="RDD"/>
    <property type="match status" value="1"/>
</dbReference>
<evidence type="ECO:0000313" key="9">
    <source>
        <dbReference type="Proteomes" id="UP001379533"/>
    </source>
</evidence>
<keyword evidence="4 6" id="KW-0472">Membrane</keyword>
<evidence type="ECO:0000256" key="6">
    <source>
        <dbReference type="SAM" id="Phobius"/>
    </source>
</evidence>
<dbReference type="PANTHER" id="PTHR38480:SF1">
    <property type="entry name" value="SLR0254 PROTEIN"/>
    <property type="match status" value="1"/>
</dbReference>
<feature type="transmembrane region" description="Helical" evidence="6">
    <location>
        <begin position="79"/>
        <end position="99"/>
    </location>
</feature>
<proteinExistence type="predicted"/>
<evidence type="ECO:0000256" key="2">
    <source>
        <dbReference type="ARBA" id="ARBA00022692"/>
    </source>
</evidence>
<dbReference type="Proteomes" id="UP001379533">
    <property type="component" value="Chromosome"/>
</dbReference>
<organism evidence="8 9">
    <name type="scientific">Pendulispora brunnea</name>
    <dbReference type="NCBI Taxonomy" id="2905690"/>
    <lineage>
        <taxon>Bacteria</taxon>
        <taxon>Pseudomonadati</taxon>
        <taxon>Myxococcota</taxon>
        <taxon>Myxococcia</taxon>
        <taxon>Myxococcales</taxon>
        <taxon>Sorangiineae</taxon>
        <taxon>Pendulisporaceae</taxon>
        <taxon>Pendulispora</taxon>
    </lineage>
</organism>
<feature type="transmembrane region" description="Helical" evidence="6">
    <location>
        <begin position="35"/>
        <end position="59"/>
    </location>
</feature>
<keyword evidence="2 6" id="KW-0812">Transmembrane</keyword>
<feature type="region of interest" description="Disordered" evidence="5">
    <location>
        <begin position="272"/>
        <end position="293"/>
    </location>
</feature>
<evidence type="ECO:0000256" key="1">
    <source>
        <dbReference type="ARBA" id="ARBA00004141"/>
    </source>
</evidence>
<gene>
    <name evidence="8" type="ORF">LZC95_04030</name>
</gene>
<evidence type="ECO:0000256" key="4">
    <source>
        <dbReference type="ARBA" id="ARBA00023136"/>
    </source>
</evidence>
<keyword evidence="3 6" id="KW-1133">Transmembrane helix</keyword>
<dbReference type="EMBL" id="CP089982">
    <property type="protein sequence ID" value="WXA96006.1"/>
    <property type="molecule type" value="Genomic_DNA"/>
</dbReference>
<accession>A0ABZ2KI26</accession>
<evidence type="ECO:0000313" key="8">
    <source>
        <dbReference type="EMBL" id="WXA96006.1"/>
    </source>
</evidence>
<evidence type="ECO:0000256" key="5">
    <source>
        <dbReference type="SAM" id="MobiDB-lite"/>
    </source>
</evidence>
<dbReference type="InterPro" id="IPR010432">
    <property type="entry name" value="RDD"/>
</dbReference>
<evidence type="ECO:0000259" key="7">
    <source>
        <dbReference type="Pfam" id="PF06271"/>
    </source>
</evidence>